<reference evidence="8 9" key="1">
    <citation type="journal article" date="2013" name="PLoS Genet.">
        <title>The genome and development-dependent transcriptomes of Pyronema confluens: a window into fungal evolution.</title>
        <authorList>
            <person name="Traeger S."/>
            <person name="Altegoer F."/>
            <person name="Freitag M."/>
            <person name="Gabaldon T."/>
            <person name="Kempken F."/>
            <person name="Kumar A."/>
            <person name="Marcet-Houben M."/>
            <person name="Poggeler S."/>
            <person name="Stajich J.E."/>
            <person name="Nowrousian M."/>
        </authorList>
    </citation>
    <scope>NUCLEOTIDE SEQUENCE [LARGE SCALE GENOMIC DNA]</scope>
    <source>
        <strain evidence="9">CBS 100304</strain>
        <tissue evidence="8">Vegetative mycelium</tissue>
    </source>
</reference>
<feature type="region of interest" description="Disordered" evidence="7">
    <location>
        <begin position="1"/>
        <end position="37"/>
    </location>
</feature>
<dbReference type="EMBL" id="HF935596">
    <property type="protein sequence ID" value="CCX31426.1"/>
    <property type="molecule type" value="Genomic_DNA"/>
</dbReference>
<dbReference type="AlphaFoldDB" id="U4LU79"/>
<dbReference type="GO" id="GO:0006886">
    <property type="term" value="P:intracellular protein transport"/>
    <property type="evidence" value="ECO:0007669"/>
    <property type="project" value="InterPro"/>
</dbReference>
<accession>U4LU79</accession>
<dbReference type="GO" id="GO:0030130">
    <property type="term" value="C:clathrin coat of trans-Golgi network vesicle"/>
    <property type="evidence" value="ECO:0007669"/>
    <property type="project" value="InterPro"/>
</dbReference>
<keyword evidence="3 6" id="KW-0472">Membrane</keyword>
<comment type="function">
    <text evidence="6">Clathrin is the major protein of the polyhedral coat of coated pits and vesicles.</text>
</comment>
<evidence type="ECO:0000256" key="6">
    <source>
        <dbReference type="RuleBase" id="RU363137"/>
    </source>
</evidence>
<dbReference type="PANTHER" id="PTHR10639:SF7">
    <property type="entry name" value="CLATHRIN LIGHT CHAIN"/>
    <property type="match status" value="1"/>
</dbReference>
<dbReference type="GO" id="GO:0030132">
    <property type="term" value="C:clathrin coat of coated pit"/>
    <property type="evidence" value="ECO:0007669"/>
    <property type="project" value="InterPro"/>
</dbReference>
<dbReference type="Proteomes" id="UP000018144">
    <property type="component" value="Unassembled WGS sequence"/>
</dbReference>
<dbReference type="GO" id="GO:0072583">
    <property type="term" value="P:clathrin-dependent endocytosis"/>
    <property type="evidence" value="ECO:0007669"/>
    <property type="project" value="TreeGrafter"/>
</dbReference>
<evidence type="ECO:0000256" key="4">
    <source>
        <dbReference type="ARBA" id="ARBA00023176"/>
    </source>
</evidence>
<feature type="compositionally biased region" description="Polar residues" evidence="7">
    <location>
        <begin position="76"/>
        <end position="89"/>
    </location>
</feature>
<evidence type="ECO:0000256" key="5">
    <source>
        <dbReference type="ARBA" id="ARBA00023329"/>
    </source>
</evidence>
<keyword evidence="9" id="KW-1185">Reference proteome</keyword>
<comment type="similarity">
    <text evidence="2 6">Belongs to the clathrin light chain family.</text>
</comment>
<organism evidence="8 9">
    <name type="scientific">Pyronema omphalodes (strain CBS 100304)</name>
    <name type="common">Pyronema confluens</name>
    <dbReference type="NCBI Taxonomy" id="1076935"/>
    <lineage>
        <taxon>Eukaryota</taxon>
        <taxon>Fungi</taxon>
        <taxon>Dikarya</taxon>
        <taxon>Ascomycota</taxon>
        <taxon>Pezizomycotina</taxon>
        <taxon>Pezizomycetes</taxon>
        <taxon>Pezizales</taxon>
        <taxon>Pyronemataceae</taxon>
        <taxon>Pyronema</taxon>
    </lineage>
</organism>
<dbReference type="eggNOG" id="KOG4031">
    <property type="taxonomic scope" value="Eukaryota"/>
</dbReference>
<evidence type="ECO:0000256" key="7">
    <source>
        <dbReference type="SAM" id="MobiDB-lite"/>
    </source>
</evidence>
<protein>
    <recommendedName>
        <fullName evidence="6">Clathrin light chain</fullName>
    </recommendedName>
</protein>
<feature type="region of interest" description="Disordered" evidence="7">
    <location>
        <begin position="76"/>
        <end position="121"/>
    </location>
</feature>
<dbReference type="GO" id="GO:0032050">
    <property type="term" value="F:clathrin heavy chain binding"/>
    <property type="evidence" value="ECO:0007669"/>
    <property type="project" value="TreeGrafter"/>
</dbReference>
<dbReference type="InterPro" id="IPR000996">
    <property type="entry name" value="Clathrin_L-chain"/>
</dbReference>
<dbReference type="OrthoDB" id="5512at2759"/>
<keyword evidence="5 6" id="KW-0968">Cytoplasmic vesicle</keyword>
<evidence type="ECO:0000256" key="2">
    <source>
        <dbReference type="ARBA" id="ARBA00005263"/>
    </source>
</evidence>
<evidence type="ECO:0000313" key="8">
    <source>
        <dbReference type="EMBL" id="CCX31426.1"/>
    </source>
</evidence>
<gene>
    <name evidence="8" type="ORF">PCON_10773</name>
</gene>
<sequence length="240" mass="26322">MASRFPSIEEFDDGQTGIPDLSSGVDALDLGLDSDPTADFLSREKATLGADADLFASENDNNLLGGADEHAAATSAFESSFPSLESTNEMDGPGGTITGGAEPYMPGHNTYTGMPNETEEEPEVVRQWRERQQLEIAKRTEVSEKRKAETIKQAQQDIDDFYENYNTKRDKAVAETRREAQEFLDNRENTVAGGTAWERIAKLVDLSDKGVRAGKSDKTQFRAMLLSLRKDEKAPGASGY</sequence>
<evidence type="ECO:0000313" key="9">
    <source>
        <dbReference type="Proteomes" id="UP000018144"/>
    </source>
</evidence>
<dbReference type="GO" id="GO:0005198">
    <property type="term" value="F:structural molecule activity"/>
    <property type="evidence" value="ECO:0007669"/>
    <property type="project" value="InterPro"/>
</dbReference>
<dbReference type="OMA" id="FYENYNT"/>
<keyword evidence="4 6" id="KW-0168">Coated pit</keyword>
<dbReference type="STRING" id="1076935.U4LU79"/>
<name>U4LU79_PYROM</name>
<comment type="subcellular location">
    <subcellularLocation>
        <location evidence="1 6">Cytoplasmic vesicle membrane</location>
        <topology evidence="1 6">Peripheral membrane protein</topology>
        <orientation evidence="1 6">Cytoplasmic side</orientation>
    </subcellularLocation>
    <subcellularLocation>
        <location evidence="6">Membrane</location>
        <location evidence="6">Coated pit</location>
        <topology evidence="6">Peripheral membrane protein</topology>
        <orientation evidence="6">Cytoplasmic side</orientation>
    </subcellularLocation>
    <text evidence="6">Cytoplasmic face of coated pits and vesicles.</text>
</comment>
<evidence type="ECO:0000256" key="1">
    <source>
        <dbReference type="ARBA" id="ARBA00004180"/>
    </source>
</evidence>
<dbReference type="Pfam" id="PF01086">
    <property type="entry name" value="Clathrin_lg_ch"/>
    <property type="match status" value="1"/>
</dbReference>
<evidence type="ECO:0000256" key="3">
    <source>
        <dbReference type="ARBA" id="ARBA00023136"/>
    </source>
</evidence>
<dbReference type="PANTHER" id="PTHR10639">
    <property type="entry name" value="CLATHRIN LIGHT CHAIN"/>
    <property type="match status" value="1"/>
</dbReference>
<proteinExistence type="inferred from homology"/>